<gene>
    <name evidence="2" type="ORF">K8U80_09440</name>
</gene>
<evidence type="ECO:0000313" key="3">
    <source>
        <dbReference type="Proteomes" id="UP000746751"/>
    </source>
</evidence>
<feature type="signal peptide" evidence="1">
    <location>
        <begin position="1"/>
        <end position="28"/>
    </location>
</feature>
<feature type="chain" id="PRO_5038714384" evidence="1">
    <location>
        <begin position="29"/>
        <end position="216"/>
    </location>
</feature>
<protein>
    <submittedName>
        <fullName evidence="2">Uncharacterized protein</fullName>
    </submittedName>
</protein>
<comment type="caution">
    <text evidence="2">The sequence shown here is derived from an EMBL/GenBank/DDBJ whole genome shotgun (WGS) entry which is preliminary data.</text>
</comment>
<dbReference type="AlphaFoldDB" id="A0A921IRD2"/>
<dbReference type="EMBL" id="DYVF01000055">
    <property type="protein sequence ID" value="HJG31596.1"/>
    <property type="molecule type" value="Genomic_DNA"/>
</dbReference>
<keyword evidence="1" id="KW-0732">Signal</keyword>
<reference evidence="2" key="1">
    <citation type="journal article" date="2021" name="PeerJ">
        <title>Extensive microbial diversity within the chicken gut microbiome revealed by metagenomics and culture.</title>
        <authorList>
            <person name="Gilroy R."/>
            <person name="Ravi A."/>
            <person name="Getino M."/>
            <person name="Pursley I."/>
            <person name="Horton D.L."/>
            <person name="Alikhan N.F."/>
            <person name="Baker D."/>
            <person name="Gharbi K."/>
            <person name="Hall N."/>
            <person name="Watson M."/>
            <person name="Adriaenssens E.M."/>
            <person name="Foster-Nyarko E."/>
            <person name="Jarju S."/>
            <person name="Secka A."/>
            <person name="Antonio M."/>
            <person name="Oren A."/>
            <person name="Chaudhuri R.R."/>
            <person name="La Ragione R."/>
            <person name="Hildebrand F."/>
            <person name="Pallen M.J."/>
        </authorList>
    </citation>
    <scope>NUCLEOTIDE SEQUENCE</scope>
    <source>
        <strain evidence="2">ChiGjej2B2-7701</strain>
    </source>
</reference>
<organism evidence="2 3">
    <name type="scientific">Collinsella ihumii</name>
    <dbReference type="NCBI Taxonomy" id="1720204"/>
    <lineage>
        <taxon>Bacteria</taxon>
        <taxon>Bacillati</taxon>
        <taxon>Actinomycetota</taxon>
        <taxon>Coriobacteriia</taxon>
        <taxon>Coriobacteriales</taxon>
        <taxon>Coriobacteriaceae</taxon>
        <taxon>Collinsella</taxon>
    </lineage>
</organism>
<sequence>MLRTHITRLAVSALSLALVAPLSGCLVADNTGSRIDELSDPSIQDALDQTSDALGDVADALDQVQSDIAGAINDVTGTLEDLSDLPSVLTDLLGKDGVLSKAQSVTVEDAQTGEVLATYDDASDISQLTDTLSGMDYAAWRLAASRPDSPEEFILRVSQTETLKLGQDPDTLATNELFTITTFADSPVIELDIASLSFTPALELPEADIACIRSLV</sequence>
<dbReference type="Proteomes" id="UP000746751">
    <property type="component" value="Unassembled WGS sequence"/>
</dbReference>
<reference evidence="2" key="2">
    <citation type="submission" date="2021-09" db="EMBL/GenBank/DDBJ databases">
        <authorList>
            <person name="Gilroy R."/>
        </authorList>
    </citation>
    <scope>NUCLEOTIDE SEQUENCE</scope>
    <source>
        <strain evidence="2">ChiGjej2B2-7701</strain>
    </source>
</reference>
<proteinExistence type="predicted"/>
<name>A0A921IRD2_9ACTN</name>
<accession>A0A921IRD2</accession>
<evidence type="ECO:0000313" key="2">
    <source>
        <dbReference type="EMBL" id="HJG31596.1"/>
    </source>
</evidence>
<evidence type="ECO:0000256" key="1">
    <source>
        <dbReference type="SAM" id="SignalP"/>
    </source>
</evidence>